<dbReference type="PANTHER" id="PTHR10788">
    <property type="entry name" value="TREHALOSE-6-PHOSPHATE SYNTHASE"/>
    <property type="match status" value="1"/>
</dbReference>
<gene>
    <name evidence="3" type="ORF">GFH30_06555</name>
    <name evidence="2" type="ORF">GHJ48_09355</name>
</gene>
<dbReference type="Gene3D" id="3.40.50.2000">
    <property type="entry name" value="Glycogen Phosphorylase B"/>
    <property type="match status" value="2"/>
</dbReference>
<dbReference type="Pfam" id="PF00982">
    <property type="entry name" value="Glyco_transf_20"/>
    <property type="match status" value="1"/>
</dbReference>
<evidence type="ECO:0000313" key="4">
    <source>
        <dbReference type="Proteomes" id="UP000327478"/>
    </source>
</evidence>
<dbReference type="Proteomes" id="UP000480556">
    <property type="component" value="Unassembled WGS sequence"/>
</dbReference>
<keyword evidence="4" id="KW-1185">Reference proteome</keyword>
<comment type="similarity">
    <text evidence="1">Belongs to the glycosyltransferase 20 family.</text>
</comment>
<protein>
    <submittedName>
        <fullName evidence="2">Trehalose-6-phosphate synthase</fullName>
    </submittedName>
</protein>
<dbReference type="EMBL" id="WITK01000014">
    <property type="protein sequence ID" value="MQW92592.1"/>
    <property type="molecule type" value="Genomic_DNA"/>
</dbReference>
<dbReference type="Proteomes" id="UP000327478">
    <property type="component" value="Chromosome"/>
</dbReference>
<accession>A0A5Q0P1T4</accession>
<evidence type="ECO:0000313" key="3">
    <source>
        <dbReference type="EMBL" id="QGA11069.1"/>
    </source>
</evidence>
<dbReference type="AlphaFoldDB" id="A0A5Q0P1T4"/>
<dbReference type="EMBL" id="CP045650">
    <property type="protein sequence ID" value="QGA11069.1"/>
    <property type="molecule type" value="Genomic_DNA"/>
</dbReference>
<dbReference type="SUPFAM" id="SSF53756">
    <property type="entry name" value="UDP-Glycosyltransferase/glycogen phosphorylase"/>
    <property type="match status" value="1"/>
</dbReference>
<dbReference type="RefSeq" id="WP_153371464.1">
    <property type="nucleotide sequence ID" value="NZ_CP045650.1"/>
</dbReference>
<dbReference type="GO" id="GO:0005992">
    <property type="term" value="P:trehalose biosynthetic process"/>
    <property type="evidence" value="ECO:0007669"/>
    <property type="project" value="InterPro"/>
</dbReference>
<evidence type="ECO:0000313" key="2">
    <source>
        <dbReference type="EMBL" id="MQW92592.1"/>
    </source>
</evidence>
<sequence>MSKLIVLSNRVSLPHPDSQQAGGLAVALEDALNGVGGIWMGWNGEQSTEKQDTFDIIHEKNVEYHTCALSEAEYQGYYCGFANGVLWPLMHEQKKYIEFKAHEYQIYQDVNLKFAQHLNKIASSEDVIWIHDYHFLSVAHYCRQLGMKNRIGFFLHIPFPERTQWKSVKPYQELAQHLAQYDLLGLQTDYDQTYCFDFLRQTLGLKAHDANTLSDQTRQIKINCYPIGVHPTALQKRAADSIDVALPFSDLNNPNIQNIISVDRIDYSKGLLEKITAFDAFYKHYPDMKNQVRQLQIACPCRLDVDTYRSLYDTFKAKVDQLNQKYAESESPVFSCSFEAIAHHELMHLYRHADICWVNSIRDGMNLVAKEYIAAQDPIDPGVLILSKYAGAAEHMPEAIIVDPFNVKSMMKALNQAIHMPPSERLARYKLLFQGLKDFDIIQWRNHFIGDLNRSGQSVIYLPRNKAARYDAINLSI</sequence>
<evidence type="ECO:0000313" key="5">
    <source>
        <dbReference type="Proteomes" id="UP000480556"/>
    </source>
</evidence>
<name>A0A5Q0P1T4_9GAMM</name>
<organism evidence="2 5">
    <name type="scientific">Acinetobacter wanghuae</name>
    <dbReference type="NCBI Taxonomy" id="2662362"/>
    <lineage>
        <taxon>Bacteria</taxon>
        <taxon>Pseudomonadati</taxon>
        <taxon>Pseudomonadota</taxon>
        <taxon>Gammaproteobacteria</taxon>
        <taxon>Moraxellales</taxon>
        <taxon>Moraxellaceae</taxon>
        <taxon>Acinetobacter</taxon>
    </lineage>
</organism>
<reference evidence="4 5" key="1">
    <citation type="submission" date="2019-10" db="EMBL/GenBank/DDBJ databases">
        <authorList>
            <person name="Dong K."/>
        </authorList>
    </citation>
    <scope>NUCLEOTIDE SEQUENCE [LARGE SCALE GENOMIC DNA]</scope>
    <source>
        <strain evidence="3">Dk386</strain>
        <strain evidence="4">dk386</strain>
        <strain evidence="2">Dk771</strain>
        <strain evidence="5">dk771</strain>
    </source>
</reference>
<dbReference type="CDD" id="cd03788">
    <property type="entry name" value="GT20_TPS"/>
    <property type="match status" value="1"/>
</dbReference>
<proteinExistence type="inferred from homology"/>
<dbReference type="GO" id="GO:0003825">
    <property type="term" value="F:alpha,alpha-trehalose-phosphate synthase (UDP-forming) activity"/>
    <property type="evidence" value="ECO:0007669"/>
    <property type="project" value="TreeGrafter"/>
</dbReference>
<dbReference type="PANTHER" id="PTHR10788:SF106">
    <property type="entry name" value="BCDNA.GH08860"/>
    <property type="match status" value="1"/>
</dbReference>
<dbReference type="InterPro" id="IPR001830">
    <property type="entry name" value="Glyco_trans_20"/>
</dbReference>
<evidence type="ECO:0000256" key="1">
    <source>
        <dbReference type="ARBA" id="ARBA00008799"/>
    </source>
</evidence>